<dbReference type="RefSeq" id="WP_074956063.1">
    <property type="nucleotide sequence ID" value="NZ_BJXR01000028.1"/>
</dbReference>
<gene>
    <name evidence="1" type="ORF">MFU01_34040</name>
    <name evidence="2" type="ORF">SAMN05443572_106208</name>
</gene>
<comment type="caution">
    <text evidence="1">The sequence shown here is derived from an EMBL/GenBank/DDBJ whole genome shotgun (WGS) entry which is preliminary data.</text>
</comment>
<protein>
    <submittedName>
        <fullName evidence="1">Uncharacterized protein</fullName>
    </submittedName>
</protein>
<dbReference type="STRING" id="1334629.MFUL124B02_30285"/>
<evidence type="ECO:0000313" key="2">
    <source>
        <dbReference type="EMBL" id="SEU20954.1"/>
    </source>
</evidence>
<dbReference type="Proteomes" id="UP000183760">
    <property type="component" value="Unassembled WGS sequence"/>
</dbReference>
<name>A0A511T388_MYXFU</name>
<accession>A0A511T388</accession>
<evidence type="ECO:0000313" key="1">
    <source>
        <dbReference type="EMBL" id="GEN08367.1"/>
    </source>
</evidence>
<keyword evidence="3" id="KW-1185">Reference proteome</keyword>
<evidence type="ECO:0000313" key="3">
    <source>
        <dbReference type="Proteomes" id="UP000183760"/>
    </source>
</evidence>
<sequence length="465" mass="51650">MESTRQTKPRIFYTGSPSGQDLDALTDLGDLFARNEPSDLRRAEVLWVDCATTRPERYVPLLGQALSAGQTLVMTHLEPSAHDALEKLVGTRHDAGVTALMVSRDMRASAPSSFVFTVLDAPAPHVTPAPAPAEDASAPARGMEGEWELHTTHLQAPRSQRDWGRQLAAHRAQRSLSVGGPGLIPPQGVMYGVRSLVNHSRTPITYETWPTTKGKTQHFELDYVVSYHVYRENGRPDADYVVIRVQQVTTHPEVLMVDSGDAKGFWQFNLSLSCRCQRDVPFLRTSPDTTTDPLFSVQLPVLLHVKSIQNGSCRAHFWEASHGPVTRATEGWAVSQRYEPTSKQMTWAHGHFAPWDSFDVPPTQVEFPRFVPIIYDGNRVKSLNPLAGATVTVENCAAWRFSAREIAANPKVKFEEFQQQNLVAFANPTGSGTSKKKLRVFNINLDDSLEFNLPQVADDVTSPCR</sequence>
<dbReference type="EMBL" id="BJXR01000028">
    <property type="protein sequence ID" value="GEN08367.1"/>
    <property type="molecule type" value="Genomic_DNA"/>
</dbReference>
<dbReference type="EMBL" id="FOIB01000006">
    <property type="protein sequence ID" value="SEU20954.1"/>
    <property type="molecule type" value="Genomic_DNA"/>
</dbReference>
<reference evidence="2 3" key="1">
    <citation type="submission" date="2016-10" db="EMBL/GenBank/DDBJ databases">
        <authorList>
            <person name="Varghese N."/>
            <person name="Submissions S."/>
        </authorList>
    </citation>
    <scope>NUCLEOTIDE SEQUENCE [LARGE SCALE GENOMIC DNA]</scope>
    <source>
        <strain evidence="2 3">DSM 16525</strain>
    </source>
</reference>
<dbReference type="AlphaFoldDB" id="A0A511T388"/>
<organism evidence="1 4">
    <name type="scientific">Myxococcus fulvus</name>
    <dbReference type="NCBI Taxonomy" id="33"/>
    <lineage>
        <taxon>Bacteria</taxon>
        <taxon>Pseudomonadati</taxon>
        <taxon>Myxococcota</taxon>
        <taxon>Myxococcia</taxon>
        <taxon>Myxococcales</taxon>
        <taxon>Cystobacterineae</taxon>
        <taxon>Myxococcaceae</taxon>
        <taxon>Myxococcus</taxon>
    </lineage>
</organism>
<dbReference type="OrthoDB" id="5495170at2"/>
<dbReference type="Proteomes" id="UP000321514">
    <property type="component" value="Unassembled WGS sequence"/>
</dbReference>
<evidence type="ECO:0000313" key="4">
    <source>
        <dbReference type="Proteomes" id="UP000321514"/>
    </source>
</evidence>
<reference evidence="1 4" key="2">
    <citation type="submission" date="2019-07" db="EMBL/GenBank/DDBJ databases">
        <title>Whole genome shotgun sequence of Myxococcus fulvus NBRC 100333.</title>
        <authorList>
            <person name="Hosoyama A."/>
            <person name="Uohara A."/>
            <person name="Ohji S."/>
            <person name="Ichikawa N."/>
        </authorList>
    </citation>
    <scope>NUCLEOTIDE SEQUENCE [LARGE SCALE GENOMIC DNA]</scope>
    <source>
        <strain evidence="1 4">NBRC 100333</strain>
    </source>
</reference>
<proteinExistence type="predicted"/>